<dbReference type="Proteomes" id="UP000295807">
    <property type="component" value="Unassembled WGS sequence"/>
</dbReference>
<keyword evidence="2 10" id="KW-0813">Transport</keyword>
<evidence type="ECO:0000256" key="11">
    <source>
        <dbReference type="RuleBase" id="RU003357"/>
    </source>
</evidence>
<dbReference type="Gene3D" id="2.40.170.20">
    <property type="entry name" value="TonB-dependent receptor, beta-barrel domain"/>
    <property type="match status" value="1"/>
</dbReference>
<dbReference type="Pfam" id="PF07715">
    <property type="entry name" value="Plug"/>
    <property type="match status" value="1"/>
</dbReference>
<dbReference type="AlphaFoldDB" id="A0A4R3KS70"/>
<evidence type="ECO:0000313" key="16">
    <source>
        <dbReference type="Proteomes" id="UP000295807"/>
    </source>
</evidence>
<organism evidence="15 16">
    <name type="scientific">Anseongella ginsenosidimutans</name>
    <dbReference type="NCBI Taxonomy" id="496056"/>
    <lineage>
        <taxon>Bacteria</taxon>
        <taxon>Pseudomonadati</taxon>
        <taxon>Bacteroidota</taxon>
        <taxon>Sphingobacteriia</taxon>
        <taxon>Sphingobacteriales</taxon>
        <taxon>Sphingobacteriaceae</taxon>
        <taxon>Anseongella</taxon>
    </lineage>
</organism>
<proteinExistence type="inferred from homology"/>
<keyword evidence="6" id="KW-0406">Ion transport</keyword>
<keyword evidence="7 11" id="KW-0798">TonB box</keyword>
<evidence type="ECO:0000256" key="4">
    <source>
        <dbReference type="ARBA" id="ARBA00022692"/>
    </source>
</evidence>
<name>A0A4R3KS70_9SPHI</name>
<evidence type="ECO:0000313" key="15">
    <source>
        <dbReference type="EMBL" id="TCS87820.1"/>
    </source>
</evidence>
<dbReference type="InterPro" id="IPR039426">
    <property type="entry name" value="TonB-dep_rcpt-like"/>
</dbReference>
<dbReference type="GO" id="GO:0009279">
    <property type="term" value="C:cell outer membrane"/>
    <property type="evidence" value="ECO:0007669"/>
    <property type="project" value="UniProtKB-SubCell"/>
</dbReference>
<keyword evidence="3 10" id="KW-1134">Transmembrane beta strand</keyword>
<dbReference type="GO" id="GO:0006811">
    <property type="term" value="P:monoatomic ion transport"/>
    <property type="evidence" value="ECO:0007669"/>
    <property type="project" value="UniProtKB-KW"/>
</dbReference>
<gene>
    <name evidence="15" type="ORF">EDD80_104171</name>
</gene>
<keyword evidence="8 10" id="KW-0472">Membrane</keyword>
<evidence type="ECO:0000256" key="7">
    <source>
        <dbReference type="ARBA" id="ARBA00023077"/>
    </source>
</evidence>
<evidence type="ECO:0000256" key="6">
    <source>
        <dbReference type="ARBA" id="ARBA00023065"/>
    </source>
</evidence>
<dbReference type="RefSeq" id="WP_132128906.1">
    <property type="nucleotide sequence ID" value="NZ_CP042432.1"/>
</dbReference>
<dbReference type="InterPro" id="IPR000531">
    <property type="entry name" value="Beta-barrel_TonB"/>
</dbReference>
<dbReference type="PROSITE" id="PS52016">
    <property type="entry name" value="TONB_DEPENDENT_REC_3"/>
    <property type="match status" value="1"/>
</dbReference>
<dbReference type="Gene3D" id="2.170.130.10">
    <property type="entry name" value="TonB-dependent receptor, plug domain"/>
    <property type="match status" value="1"/>
</dbReference>
<reference evidence="15 16" key="1">
    <citation type="submission" date="2019-03" db="EMBL/GenBank/DDBJ databases">
        <title>Genomic Encyclopedia of Type Strains, Phase IV (KMG-IV): sequencing the most valuable type-strain genomes for metagenomic binning, comparative biology and taxonomic classification.</title>
        <authorList>
            <person name="Goeker M."/>
        </authorList>
    </citation>
    <scope>NUCLEOTIDE SEQUENCE [LARGE SCALE GENOMIC DNA]</scope>
    <source>
        <strain evidence="15 16">DSM 21100</strain>
    </source>
</reference>
<evidence type="ECO:0000256" key="3">
    <source>
        <dbReference type="ARBA" id="ARBA00022452"/>
    </source>
</evidence>
<dbReference type="PANTHER" id="PTHR30069">
    <property type="entry name" value="TONB-DEPENDENT OUTER MEMBRANE RECEPTOR"/>
    <property type="match status" value="1"/>
</dbReference>
<comment type="similarity">
    <text evidence="10 11">Belongs to the TonB-dependent receptor family.</text>
</comment>
<keyword evidence="5 12" id="KW-0732">Signal</keyword>
<dbReference type="EMBL" id="SMAD01000004">
    <property type="protein sequence ID" value="TCS87820.1"/>
    <property type="molecule type" value="Genomic_DNA"/>
</dbReference>
<dbReference type="OrthoDB" id="9764669at2"/>
<dbReference type="Pfam" id="PF00593">
    <property type="entry name" value="TonB_dep_Rec_b-barrel"/>
    <property type="match status" value="1"/>
</dbReference>
<dbReference type="CDD" id="cd01347">
    <property type="entry name" value="ligand_gated_channel"/>
    <property type="match status" value="1"/>
</dbReference>
<protein>
    <submittedName>
        <fullName evidence="15">Vitamin B12 transporter</fullName>
    </submittedName>
</protein>
<evidence type="ECO:0000259" key="14">
    <source>
        <dbReference type="Pfam" id="PF07715"/>
    </source>
</evidence>
<evidence type="ECO:0000256" key="8">
    <source>
        <dbReference type="ARBA" id="ARBA00023136"/>
    </source>
</evidence>
<dbReference type="InterPro" id="IPR012910">
    <property type="entry name" value="Plug_dom"/>
</dbReference>
<keyword evidence="4 10" id="KW-0812">Transmembrane</keyword>
<evidence type="ECO:0000256" key="12">
    <source>
        <dbReference type="SAM" id="SignalP"/>
    </source>
</evidence>
<evidence type="ECO:0000256" key="5">
    <source>
        <dbReference type="ARBA" id="ARBA00022729"/>
    </source>
</evidence>
<evidence type="ECO:0000256" key="10">
    <source>
        <dbReference type="PROSITE-ProRule" id="PRU01360"/>
    </source>
</evidence>
<evidence type="ECO:0000256" key="9">
    <source>
        <dbReference type="ARBA" id="ARBA00023237"/>
    </source>
</evidence>
<dbReference type="PANTHER" id="PTHR30069:SF53">
    <property type="entry name" value="COLICIN I RECEPTOR-RELATED"/>
    <property type="match status" value="1"/>
</dbReference>
<feature type="signal peptide" evidence="12">
    <location>
        <begin position="1"/>
        <end position="23"/>
    </location>
</feature>
<feature type="chain" id="PRO_5020457273" evidence="12">
    <location>
        <begin position="24"/>
        <end position="631"/>
    </location>
</feature>
<keyword evidence="9 10" id="KW-0998">Cell outer membrane</keyword>
<feature type="domain" description="TonB-dependent receptor-like beta-barrel" evidence="13">
    <location>
        <begin position="182"/>
        <end position="605"/>
    </location>
</feature>
<evidence type="ECO:0000259" key="13">
    <source>
        <dbReference type="Pfam" id="PF00593"/>
    </source>
</evidence>
<dbReference type="GO" id="GO:0015889">
    <property type="term" value="P:cobalamin transport"/>
    <property type="evidence" value="ECO:0007669"/>
    <property type="project" value="TreeGrafter"/>
</dbReference>
<feature type="domain" description="TonB-dependent receptor plug" evidence="14">
    <location>
        <begin position="45"/>
        <end position="153"/>
    </location>
</feature>
<dbReference type="InterPro" id="IPR036942">
    <property type="entry name" value="Beta-barrel_TonB_sf"/>
</dbReference>
<accession>A0A4R3KS70</accession>
<sequence length="631" mass="69279">MNKKKVLLSCLTAGMLVAGTAAAQEKALTLDQVVITATKFDKKSSETGKVVRVITREDLDKLRGRNLAEILNDQAGIVINNVYGPQGSNMSYHLRGAAPKYTTIQIDGIPVADPSGITTFFDLNSLSPDQIERIEILRGANSTLHGSGAVAGVINIITKKGGNKPVSVNGLLSGGSYDTYRGNANLSGTLSGGLFDYNVGYTYLDSKGFSSAKPQTGDTVVFDKDGFEQHAVNLNFAIRPAAQLSIKPFLRYSKNEYDYDARAFTDGPNIGENRFLQTGLGLVKYLGDRGQWVASYSYANFDRRTDDAPGTGTALSYFDGVQHNAETYVNYRLSSSFHFIAGADFNELHSDAITPYGKISADSANMNYGSLFGSVFFSSPSGFNVEAGGRFNHHSLYGSNGTYTLNPSYLIASRHKVFVNLASAFRVPVLDELYASYGNPHLEPELSQSYEAGYEGVFAGEQLKVALTAFKRDVEDVITFGPDFRYINFDKQNDYGLEAEAEAVLGDLNLKAFYAFTDGELTTADTTYSNLYKRPRHSAGLRLGYQVRPDLYLSLNSRYMGERTDLVFTSGANEDKTLDPFVLLDFYAQYQFNKHFRLFADLKNITDADYVESTGYHTRGMNFTAGLSVSF</sequence>
<comment type="caution">
    <text evidence="15">The sequence shown here is derived from an EMBL/GenBank/DDBJ whole genome shotgun (WGS) entry which is preliminary data.</text>
</comment>
<keyword evidence="16" id="KW-1185">Reference proteome</keyword>
<comment type="subcellular location">
    <subcellularLocation>
        <location evidence="1 10">Cell outer membrane</location>
        <topology evidence="1 10">Multi-pass membrane protein</topology>
    </subcellularLocation>
</comment>
<evidence type="ECO:0000256" key="1">
    <source>
        <dbReference type="ARBA" id="ARBA00004571"/>
    </source>
</evidence>
<dbReference type="InterPro" id="IPR037066">
    <property type="entry name" value="Plug_dom_sf"/>
</dbReference>
<dbReference type="SUPFAM" id="SSF56935">
    <property type="entry name" value="Porins"/>
    <property type="match status" value="1"/>
</dbReference>
<evidence type="ECO:0000256" key="2">
    <source>
        <dbReference type="ARBA" id="ARBA00022448"/>
    </source>
</evidence>